<keyword evidence="4" id="KW-1185">Reference proteome</keyword>
<dbReference type="PANTHER" id="PTHR46082:SF11">
    <property type="entry name" value="AAA+ ATPASE DOMAIN-CONTAINING PROTEIN-RELATED"/>
    <property type="match status" value="1"/>
</dbReference>
<feature type="domain" description="Nephrocystin 3-like N-terminal" evidence="2">
    <location>
        <begin position="393"/>
        <end position="559"/>
    </location>
</feature>
<dbReference type="Proteomes" id="UP001430584">
    <property type="component" value="Unassembled WGS sequence"/>
</dbReference>
<dbReference type="SUPFAM" id="SSF53167">
    <property type="entry name" value="Purine and uridine phosphorylases"/>
    <property type="match status" value="1"/>
</dbReference>
<protein>
    <recommendedName>
        <fullName evidence="2">Nephrocystin 3-like N-terminal domain-containing protein</fullName>
    </recommendedName>
</protein>
<dbReference type="Pfam" id="PF24883">
    <property type="entry name" value="NPHP3_N"/>
    <property type="match status" value="1"/>
</dbReference>
<gene>
    <name evidence="3" type="ORF">SLS55_004401</name>
</gene>
<keyword evidence="1" id="KW-0677">Repeat</keyword>
<evidence type="ECO:0000259" key="2">
    <source>
        <dbReference type="Pfam" id="PF24883"/>
    </source>
</evidence>
<dbReference type="SUPFAM" id="SSF52540">
    <property type="entry name" value="P-loop containing nucleoside triphosphate hydrolases"/>
    <property type="match status" value="1"/>
</dbReference>
<accession>A0ABR3CJA1</accession>
<dbReference type="Gene3D" id="3.40.50.300">
    <property type="entry name" value="P-loop containing nucleotide triphosphate hydrolases"/>
    <property type="match status" value="1"/>
</dbReference>
<evidence type="ECO:0000313" key="4">
    <source>
        <dbReference type="Proteomes" id="UP001430584"/>
    </source>
</evidence>
<evidence type="ECO:0000256" key="1">
    <source>
        <dbReference type="ARBA" id="ARBA00022737"/>
    </source>
</evidence>
<dbReference type="InterPro" id="IPR053137">
    <property type="entry name" value="NLR-like"/>
</dbReference>
<evidence type="ECO:0000313" key="3">
    <source>
        <dbReference type="EMBL" id="KAL0260711.1"/>
    </source>
</evidence>
<dbReference type="Gene3D" id="3.40.50.1580">
    <property type="entry name" value="Nucleoside phosphorylase domain"/>
    <property type="match status" value="1"/>
</dbReference>
<comment type="caution">
    <text evidence="3">The sequence shown here is derived from an EMBL/GenBank/DDBJ whole genome shotgun (WGS) entry which is preliminary data.</text>
</comment>
<dbReference type="PANTHER" id="PTHR46082">
    <property type="entry name" value="ATP/GTP-BINDING PROTEIN-RELATED"/>
    <property type="match status" value="1"/>
</dbReference>
<dbReference type="EMBL" id="JAJVCZ030000004">
    <property type="protein sequence ID" value="KAL0260711.1"/>
    <property type="molecule type" value="Genomic_DNA"/>
</dbReference>
<name>A0ABR3CJA1_9PEZI</name>
<dbReference type="GeneID" id="92008486"/>
<dbReference type="InterPro" id="IPR035994">
    <property type="entry name" value="Nucleoside_phosphorylase_sf"/>
</dbReference>
<organism evidence="3 4">
    <name type="scientific">Diplodia seriata</name>
    <dbReference type="NCBI Taxonomy" id="420778"/>
    <lineage>
        <taxon>Eukaryota</taxon>
        <taxon>Fungi</taxon>
        <taxon>Dikarya</taxon>
        <taxon>Ascomycota</taxon>
        <taxon>Pezizomycotina</taxon>
        <taxon>Dothideomycetes</taxon>
        <taxon>Dothideomycetes incertae sedis</taxon>
        <taxon>Botryosphaeriales</taxon>
        <taxon>Botryosphaeriaceae</taxon>
        <taxon>Diplodia</taxon>
    </lineage>
</organism>
<dbReference type="RefSeq" id="XP_066633740.1">
    <property type="nucleotide sequence ID" value="XM_066775859.1"/>
</dbReference>
<dbReference type="InterPro" id="IPR056884">
    <property type="entry name" value="NPHP3-like_N"/>
</dbReference>
<proteinExistence type="predicted"/>
<sequence>MASTMKRLRSRDLYTVGWIAALSLELTAALSMLDEEHGAPEDFRQGPRDSNVYVWGKIAGHNIVVAFLKAGEYGLVSAATTASTLLSAFPNIKFGLMVGIGAGVPQPQNKPDIRLGDVVIGQPDGQTGGVYQYDLRKAKTQLNDGTTEGVPEPKGFLNSPPGFLLKSLTLLQARHKVRRTDLAQHLSMISDDMAEPEDDEPGFVYQGFENDRLFHPDYLHVSRDTCDQCDAEQEVRRTDRKAPGPRFHYGVIASGNTLVKDAHERNKILQQVPGRCLCLEMEAAGLMNDFPCMVIRGICDYADSHKNDRWQPYAAITAAAYAREFLHSVPKQDVESAEKATDLIRELALDVKEASAIVKDTNQRLQRKEIKDWLDPPDPWVNQRRAISKRQEGTGQWFLDSPQFQSWKTQPRSFHWQHGSLGCGKTVLSSTVIEHLLREESSSSDYAVLFYYFDFNDESKRSLEGLLRSLLFQLSDKNDASRQKLCELYESQDMSSGISLSSDSCITMIGTLSTSFKKVMVILDALDEVHQIEKSTLVQHIKSVFHAPGKNFSIFFTSREEYDIEEALSDLCIETSGFPQHEVNEDIKKYIHARVRDFERYPKLKRWRSRPAIQQEIEGAVSTKANGM</sequence>
<dbReference type="InterPro" id="IPR027417">
    <property type="entry name" value="P-loop_NTPase"/>
</dbReference>
<reference evidence="3 4" key="1">
    <citation type="submission" date="2024-02" db="EMBL/GenBank/DDBJ databases">
        <title>De novo assembly and annotation of 12 fungi associated with fruit tree decline syndrome in Ontario, Canada.</title>
        <authorList>
            <person name="Sulman M."/>
            <person name="Ellouze W."/>
            <person name="Ilyukhin E."/>
        </authorList>
    </citation>
    <scope>NUCLEOTIDE SEQUENCE [LARGE SCALE GENOMIC DNA]</scope>
    <source>
        <strain evidence="3 4">FDS-637</strain>
    </source>
</reference>